<dbReference type="PANTHER" id="PTHR11749">
    <property type="entry name" value="RIBULOSE-5-PHOSPHATE-3-EPIMERASE"/>
    <property type="match status" value="1"/>
</dbReference>
<evidence type="ECO:0000256" key="2">
    <source>
        <dbReference type="ARBA" id="ARBA00023235"/>
    </source>
</evidence>
<dbReference type="EMBL" id="LCCN01000005">
    <property type="protein sequence ID" value="KKS32708.1"/>
    <property type="molecule type" value="Genomic_DNA"/>
</dbReference>
<dbReference type="AlphaFoldDB" id="A0A0G1B5A4"/>
<sequence>MKIIPAILTGDVQELDFLLRKIRDSSKFERAQIDFVDGVFANSLTIKPTEVDMVSYLPLKFDAHLMVKGDNVLFWGKNAVQMGFERVIMQVESGESDDYKCLGIDLDTQVELVQKRLKNLELVLLMSVKAGFGDQKFDEGVIGKIRQIGQIREIERYDFKICVDGGIEPEHLPILEKLGVDEVAVGAKRVLEW</sequence>
<evidence type="ECO:0000313" key="3">
    <source>
        <dbReference type="EMBL" id="KKS32708.1"/>
    </source>
</evidence>
<dbReference type="InterPro" id="IPR000056">
    <property type="entry name" value="Ribul_P_3_epim-like"/>
</dbReference>
<accession>A0A0G1B5A4</accession>
<dbReference type="InterPro" id="IPR011060">
    <property type="entry name" value="RibuloseP-bd_barrel"/>
</dbReference>
<dbReference type="Proteomes" id="UP000034160">
    <property type="component" value="Unassembled WGS sequence"/>
</dbReference>
<reference evidence="3 4" key="1">
    <citation type="journal article" date="2015" name="Nature">
        <title>rRNA introns, odd ribosomes, and small enigmatic genomes across a large radiation of phyla.</title>
        <authorList>
            <person name="Brown C.T."/>
            <person name="Hug L.A."/>
            <person name="Thomas B.C."/>
            <person name="Sharon I."/>
            <person name="Castelle C.J."/>
            <person name="Singh A."/>
            <person name="Wilkins M.J."/>
            <person name="Williams K.H."/>
            <person name="Banfield J.F."/>
        </authorList>
    </citation>
    <scope>NUCLEOTIDE SEQUENCE [LARGE SCALE GENOMIC DNA]</scope>
</reference>
<dbReference type="GO" id="GO:0005975">
    <property type="term" value="P:carbohydrate metabolic process"/>
    <property type="evidence" value="ECO:0007669"/>
    <property type="project" value="InterPro"/>
</dbReference>
<proteinExistence type="predicted"/>
<evidence type="ECO:0000313" key="4">
    <source>
        <dbReference type="Proteomes" id="UP000034160"/>
    </source>
</evidence>
<evidence type="ECO:0000256" key="1">
    <source>
        <dbReference type="ARBA" id="ARBA00022723"/>
    </source>
</evidence>
<keyword evidence="2" id="KW-0413">Isomerase</keyword>
<protein>
    <submittedName>
        <fullName evidence="3">Ribulose-phosphate 3-epimerase</fullName>
    </submittedName>
</protein>
<comment type="caution">
    <text evidence="3">The sequence shown here is derived from an EMBL/GenBank/DDBJ whole genome shotgun (WGS) entry which is preliminary data.</text>
</comment>
<dbReference type="STRING" id="1618356.UU93_C0005G0016"/>
<dbReference type="Gene3D" id="3.20.20.70">
    <property type="entry name" value="Aldolase class I"/>
    <property type="match status" value="1"/>
</dbReference>
<organism evidence="3 4">
    <name type="scientific">Candidatus Amesbacteria bacterium GW2011_GWA2_42_12</name>
    <dbReference type="NCBI Taxonomy" id="1618356"/>
    <lineage>
        <taxon>Bacteria</taxon>
        <taxon>Candidatus Amesiibacteriota</taxon>
    </lineage>
</organism>
<dbReference type="GO" id="GO:0016857">
    <property type="term" value="F:racemase and epimerase activity, acting on carbohydrates and derivatives"/>
    <property type="evidence" value="ECO:0007669"/>
    <property type="project" value="InterPro"/>
</dbReference>
<name>A0A0G1B5A4_9BACT</name>
<dbReference type="SUPFAM" id="SSF51366">
    <property type="entry name" value="Ribulose-phoshate binding barrel"/>
    <property type="match status" value="1"/>
</dbReference>
<keyword evidence="1" id="KW-0479">Metal-binding</keyword>
<dbReference type="GO" id="GO:0046872">
    <property type="term" value="F:metal ion binding"/>
    <property type="evidence" value="ECO:0007669"/>
    <property type="project" value="UniProtKB-KW"/>
</dbReference>
<gene>
    <name evidence="3" type="ORF">UU93_C0005G0016</name>
</gene>
<dbReference type="Pfam" id="PF00834">
    <property type="entry name" value="Ribul_P_3_epim"/>
    <property type="match status" value="1"/>
</dbReference>
<dbReference type="InterPro" id="IPR013785">
    <property type="entry name" value="Aldolase_TIM"/>
</dbReference>